<dbReference type="EMBL" id="SOSA01000951">
    <property type="protein sequence ID" value="THC88047.1"/>
    <property type="molecule type" value="Genomic_DNA"/>
</dbReference>
<reference evidence="1 2" key="1">
    <citation type="submission" date="2019-03" db="EMBL/GenBank/DDBJ databases">
        <title>The genome sequence of a newly discovered highly antifungal drug resistant Aspergillus species, Aspergillus tanneri NIH 1004.</title>
        <authorList>
            <person name="Mounaud S."/>
            <person name="Singh I."/>
            <person name="Joardar V."/>
            <person name="Pakala S."/>
            <person name="Pakala S."/>
            <person name="Venepally P."/>
            <person name="Hoover J."/>
            <person name="Nierman W."/>
            <person name="Chung J."/>
            <person name="Losada L."/>
        </authorList>
    </citation>
    <scope>NUCLEOTIDE SEQUENCE [LARGE SCALE GENOMIC DNA]</scope>
    <source>
        <strain evidence="1 2">NIH1004</strain>
    </source>
</reference>
<proteinExistence type="predicted"/>
<gene>
    <name evidence="1" type="ORF">EYZ11_012501</name>
</gene>
<accession>A0A4S3J271</accession>
<dbReference type="AlphaFoldDB" id="A0A4S3J271"/>
<dbReference type="Proteomes" id="UP000308092">
    <property type="component" value="Unassembled WGS sequence"/>
</dbReference>
<keyword evidence="2" id="KW-1185">Reference proteome</keyword>
<organism evidence="1 2">
    <name type="scientific">Aspergillus tanneri</name>
    <dbReference type="NCBI Taxonomy" id="1220188"/>
    <lineage>
        <taxon>Eukaryota</taxon>
        <taxon>Fungi</taxon>
        <taxon>Dikarya</taxon>
        <taxon>Ascomycota</taxon>
        <taxon>Pezizomycotina</taxon>
        <taxon>Eurotiomycetes</taxon>
        <taxon>Eurotiomycetidae</taxon>
        <taxon>Eurotiales</taxon>
        <taxon>Aspergillaceae</taxon>
        <taxon>Aspergillus</taxon>
        <taxon>Aspergillus subgen. Circumdati</taxon>
    </lineage>
</organism>
<sequence>MNKLEILQYNARKSREEVVATFLRDKRVLKADIIAKSHGLTG</sequence>
<name>A0A4S3J271_9EURO</name>
<evidence type="ECO:0000313" key="2">
    <source>
        <dbReference type="Proteomes" id="UP000308092"/>
    </source>
</evidence>
<dbReference type="VEuPathDB" id="FungiDB:EYZ11_012501"/>
<protein>
    <submittedName>
        <fullName evidence="1">Uncharacterized protein</fullName>
    </submittedName>
</protein>
<evidence type="ECO:0000313" key="1">
    <source>
        <dbReference type="EMBL" id="THC88047.1"/>
    </source>
</evidence>
<comment type="caution">
    <text evidence="1">The sequence shown here is derived from an EMBL/GenBank/DDBJ whole genome shotgun (WGS) entry which is preliminary data.</text>
</comment>